<keyword evidence="1" id="KW-0479">Metal-binding</keyword>
<dbReference type="GO" id="GO:0016832">
    <property type="term" value="F:aldehyde-lyase activity"/>
    <property type="evidence" value="ECO:0007669"/>
    <property type="project" value="TreeGrafter"/>
</dbReference>
<sequence>MPDETLTLRQQLIETARRMAPCGLNRGTAGNLSARVSENGADGFLITPTGMAYEALTPDDIVFMHLDGSFDGLRKPSSEWRFHRDIYAQRPEAGAILHAHSPFATTLACLRRDIPAFHYMIARFGGDSLRCADYATFGTQALSDAALVALTGRSGCLLGNHGMLVLGKDLPQALALGVELEELCEQYWRACQLGAPVVLDATEMAVVLDKFSTYGQQEASR</sequence>
<dbReference type="SUPFAM" id="SSF53639">
    <property type="entry name" value="AraD/HMP-PK domain-like"/>
    <property type="match status" value="1"/>
</dbReference>
<dbReference type="Pfam" id="PF00596">
    <property type="entry name" value="Aldolase_II"/>
    <property type="match status" value="1"/>
</dbReference>
<evidence type="ECO:0000256" key="2">
    <source>
        <dbReference type="ARBA" id="ARBA00023239"/>
    </source>
</evidence>
<evidence type="ECO:0000313" key="4">
    <source>
        <dbReference type="EMBL" id="SDH82121.1"/>
    </source>
</evidence>
<dbReference type="OrthoDB" id="5500703at2"/>
<dbReference type="InterPro" id="IPR036409">
    <property type="entry name" value="Aldolase_II/adducin_N_sf"/>
</dbReference>
<dbReference type="Proteomes" id="UP000198607">
    <property type="component" value="Unassembled WGS sequence"/>
</dbReference>
<feature type="domain" description="Class II aldolase/adducin N-terminal" evidence="3">
    <location>
        <begin position="10"/>
        <end position="188"/>
    </location>
</feature>
<dbReference type="SMART" id="SM01007">
    <property type="entry name" value="Aldolase_II"/>
    <property type="match status" value="1"/>
</dbReference>
<gene>
    <name evidence="4" type="ORF">SAMN05660652_02339</name>
</gene>
<dbReference type="STRING" id="83767.SAMN05660652_02339"/>
<dbReference type="InterPro" id="IPR001303">
    <property type="entry name" value="Aldolase_II/adducin_N"/>
</dbReference>
<dbReference type="InterPro" id="IPR050197">
    <property type="entry name" value="Aldolase_class_II_sugar_metab"/>
</dbReference>
<evidence type="ECO:0000256" key="1">
    <source>
        <dbReference type="ARBA" id="ARBA00022723"/>
    </source>
</evidence>
<keyword evidence="2" id="KW-0456">Lyase</keyword>
<reference evidence="4 5" key="1">
    <citation type="submission" date="2016-10" db="EMBL/GenBank/DDBJ databases">
        <authorList>
            <person name="de Groot N.N."/>
        </authorList>
    </citation>
    <scope>NUCLEOTIDE SEQUENCE [LARGE SCALE GENOMIC DNA]</scope>
    <source>
        <strain evidence="4 5">DSM 5885</strain>
    </source>
</reference>
<name>A0A1G8FJ27_9RHOO</name>
<evidence type="ECO:0000313" key="5">
    <source>
        <dbReference type="Proteomes" id="UP000198607"/>
    </source>
</evidence>
<dbReference type="RefSeq" id="WP_091937822.1">
    <property type="nucleotide sequence ID" value="NZ_FNCY01000009.1"/>
</dbReference>
<dbReference type="GO" id="GO:0046872">
    <property type="term" value="F:metal ion binding"/>
    <property type="evidence" value="ECO:0007669"/>
    <property type="project" value="UniProtKB-KW"/>
</dbReference>
<dbReference type="GO" id="GO:0019323">
    <property type="term" value="P:pentose catabolic process"/>
    <property type="evidence" value="ECO:0007669"/>
    <property type="project" value="TreeGrafter"/>
</dbReference>
<dbReference type="AlphaFoldDB" id="A0A1G8FJ27"/>
<dbReference type="Gene3D" id="3.40.225.10">
    <property type="entry name" value="Class II aldolase/adducin N-terminal domain"/>
    <property type="match status" value="1"/>
</dbReference>
<proteinExistence type="predicted"/>
<dbReference type="EMBL" id="FNCY01000009">
    <property type="protein sequence ID" value="SDH82121.1"/>
    <property type="molecule type" value="Genomic_DNA"/>
</dbReference>
<dbReference type="GO" id="GO:0005829">
    <property type="term" value="C:cytosol"/>
    <property type="evidence" value="ECO:0007669"/>
    <property type="project" value="TreeGrafter"/>
</dbReference>
<dbReference type="PANTHER" id="PTHR22789:SF0">
    <property type="entry name" value="3-OXO-TETRONATE 4-PHOSPHATE DECARBOXYLASE-RELATED"/>
    <property type="match status" value="1"/>
</dbReference>
<accession>A0A1G8FJ27</accession>
<organism evidence="4 5">
    <name type="scientific">Propionivibrio dicarboxylicus</name>
    <dbReference type="NCBI Taxonomy" id="83767"/>
    <lineage>
        <taxon>Bacteria</taxon>
        <taxon>Pseudomonadati</taxon>
        <taxon>Pseudomonadota</taxon>
        <taxon>Betaproteobacteria</taxon>
        <taxon>Rhodocyclales</taxon>
        <taxon>Rhodocyclaceae</taxon>
        <taxon>Propionivibrio</taxon>
    </lineage>
</organism>
<keyword evidence="5" id="KW-1185">Reference proteome</keyword>
<evidence type="ECO:0000259" key="3">
    <source>
        <dbReference type="SMART" id="SM01007"/>
    </source>
</evidence>
<protein>
    <submittedName>
        <fullName evidence="4">L-fuculose-phosphate aldolase</fullName>
    </submittedName>
</protein>
<dbReference type="PANTHER" id="PTHR22789">
    <property type="entry name" value="FUCULOSE PHOSPHATE ALDOLASE"/>
    <property type="match status" value="1"/>
</dbReference>